<name>A0A5J9VYN2_9POAL</name>
<accession>A0A5J9VYN2</accession>
<dbReference type="Proteomes" id="UP000324897">
    <property type="component" value="Chromosome 4"/>
</dbReference>
<dbReference type="AlphaFoldDB" id="A0A5J9VYN2"/>
<evidence type="ECO:0000313" key="3">
    <source>
        <dbReference type="Proteomes" id="UP000324897"/>
    </source>
</evidence>
<keyword evidence="3" id="KW-1185">Reference proteome</keyword>
<feature type="region of interest" description="Disordered" evidence="1">
    <location>
        <begin position="31"/>
        <end position="59"/>
    </location>
</feature>
<evidence type="ECO:0000313" key="2">
    <source>
        <dbReference type="EMBL" id="TVU41369.1"/>
    </source>
</evidence>
<comment type="caution">
    <text evidence="2">The sequence shown here is derived from an EMBL/GenBank/DDBJ whole genome shotgun (WGS) entry which is preliminary data.</text>
</comment>
<feature type="non-terminal residue" evidence="2">
    <location>
        <position position="1"/>
    </location>
</feature>
<dbReference type="EMBL" id="RWGY01000007">
    <property type="protein sequence ID" value="TVU41369.1"/>
    <property type="molecule type" value="Genomic_DNA"/>
</dbReference>
<sequence>MAAEAAHQVFAAMPAKGVACRGTWPFGGEKHSRIELSARHEKHSTREVRDGNHKEGKSY</sequence>
<proteinExistence type="predicted"/>
<reference evidence="2 3" key="1">
    <citation type="journal article" date="2019" name="Sci. Rep.">
        <title>A high-quality genome of Eragrostis curvula grass provides insights into Poaceae evolution and supports new strategies to enhance forage quality.</title>
        <authorList>
            <person name="Carballo J."/>
            <person name="Santos B.A.C.M."/>
            <person name="Zappacosta D."/>
            <person name="Garbus I."/>
            <person name="Selva J.P."/>
            <person name="Gallo C.A."/>
            <person name="Diaz A."/>
            <person name="Albertini E."/>
            <person name="Caccamo M."/>
            <person name="Echenique V."/>
        </authorList>
    </citation>
    <scope>NUCLEOTIDE SEQUENCE [LARGE SCALE GENOMIC DNA]</scope>
    <source>
        <strain evidence="3">cv. Victoria</strain>
        <tissue evidence="2">Leaf</tissue>
    </source>
</reference>
<protein>
    <submittedName>
        <fullName evidence="2">Uncharacterized protein</fullName>
    </submittedName>
</protein>
<dbReference type="Gramene" id="TVU41369">
    <property type="protein sequence ID" value="TVU41369"/>
    <property type="gene ID" value="EJB05_14877"/>
</dbReference>
<gene>
    <name evidence="2" type="ORF">EJB05_14877</name>
</gene>
<organism evidence="2 3">
    <name type="scientific">Eragrostis curvula</name>
    <name type="common">weeping love grass</name>
    <dbReference type="NCBI Taxonomy" id="38414"/>
    <lineage>
        <taxon>Eukaryota</taxon>
        <taxon>Viridiplantae</taxon>
        <taxon>Streptophyta</taxon>
        <taxon>Embryophyta</taxon>
        <taxon>Tracheophyta</taxon>
        <taxon>Spermatophyta</taxon>
        <taxon>Magnoliopsida</taxon>
        <taxon>Liliopsida</taxon>
        <taxon>Poales</taxon>
        <taxon>Poaceae</taxon>
        <taxon>PACMAD clade</taxon>
        <taxon>Chloridoideae</taxon>
        <taxon>Eragrostideae</taxon>
        <taxon>Eragrostidinae</taxon>
        <taxon>Eragrostis</taxon>
    </lineage>
</organism>
<evidence type="ECO:0000256" key="1">
    <source>
        <dbReference type="SAM" id="MobiDB-lite"/>
    </source>
</evidence>